<accession>A0A8T1PG84</accession>
<evidence type="ECO:0000313" key="3">
    <source>
        <dbReference type="Proteomes" id="UP000811609"/>
    </source>
</evidence>
<evidence type="ECO:0000313" key="2">
    <source>
        <dbReference type="EMBL" id="KAG6643576.1"/>
    </source>
</evidence>
<dbReference type="EMBL" id="CM031817">
    <property type="protein sequence ID" value="KAG6643576.1"/>
    <property type="molecule type" value="Genomic_DNA"/>
</dbReference>
<comment type="caution">
    <text evidence="2">The sequence shown here is derived from an EMBL/GenBank/DDBJ whole genome shotgun (WGS) entry which is preliminary data.</text>
</comment>
<sequence length="247" mass="28664">MQLSSKISPLKKRARASKREEKRRQHSLFPTIKKNKVSLGSKILTLYHFFNGSGFNNDLQHWGWNSNLYDLIMQRRWWPYVDTLLGWRLLISYLNYRQLGLLKLSSNHVSKPKLKKKIFEAVEMAQKSQAMDHIVLRKFGDEQSTLLDRFERLSFEVQLNQAILGRSFSEPSVARFQAPLFGQGPAPPPPPLRQAQRGRRGSAFHKVLKKFLKPILGRKSRGGMSEVQLPDPRNPRSWKAFSRSLRA</sequence>
<reference evidence="2" key="1">
    <citation type="submission" date="2020-12" db="EMBL/GenBank/DDBJ databases">
        <title>WGS assembly of Carya illinoinensis cv. Pawnee.</title>
        <authorList>
            <person name="Platts A."/>
            <person name="Shu S."/>
            <person name="Wright S."/>
            <person name="Barry K."/>
            <person name="Edger P."/>
            <person name="Pires J.C."/>
            <person name="Schmutz J."/>
        </authorList>
    </citation>
    <scope>NUCLEOTIDE SEQUENCE</scope>
    <source>
        <tissue evidence="2">Leaf</tissue>
    </source>
</reference>
<dbReference type="Proteomes" id="UP000811609">
    <property type="component" value="Chromosome 9"/>
</dbReference>
<gene>
    <name evidence="2" type="ORF">CIPAW_09G221400</name>
</gene>
<feature type="region of interest" description="Disordered" evidence="1">
    <location>
        <begin position="1"/>
        <end position="25"/>
    </location>
</feature>
<evidence type="ECO:0000256" key="1">
    <source>
        <dbReference type="SAM" id="MobiDB-lite"/>
    </source>
</evidence>
<feature type="region of interest" description="Disordered" evidence="1">
    <location>
        <begin position="181"/>
        <end position="200"/>
    </location>
</feature>
<dbReference type="PANTHER" id="PTHR48196:SF1">
    <property type="entry name" value="DUF630 DOMAIN-CONTAINING PROTEIN"/>
    <property type="match status" value="1"/>
</dbReference>
<keyword evidence="3" id="KW-1185">Reference proteome</keyword>
<protein>
    <submittedName>
        <fullName evidence="2">Uncharacterized protein</fullName>
    </submittedName>
</protein>
<dbReference type="AlphaFoldDB" id="A0A8T1PG84"/>
<proteinExistence type="predicted"/>
<feature type="region of interest" description="Disordered" evidence="1">
    <location>
        <begin position="215"/>
        <end position="247"/>
    </location>
</feature>
<organism evidence="2 3">
    <name type="scientific">Carya illinoinensis</name>
    <name type="common">Pecan</name>
    <dbReference type="NCBI Taxonomy" id="32201"/>
    <lineage>
        <taxon>Eukaryota</taxon>
        <taxon>Viridiplantae</taxon>
        <taxon>Streptophyta</taxon>
        <taxon>Embryophyta</taxon>
        <taxon>Tracheophyta</taxon>
        <taxon>Spermatophyta</taxon>
        <taxon>Magnoliopsida</taxon>
        <taxon>eudicotyledons</taxon>
        <taxon>Gunneridae</taxon>
        <taxon>Pentapetalae</taxon>
        <taxon>rosids</taxon>
        <taxon>fabids</taxon>
        <taxon>Fagales</taxon>
        <taxon>Juglandaceae</taxon>
        <taxon>Carya</taxon>
    </lineage>
</organism>
<dbReference type="PANTHER" id="PTHR48196">
    <property type="entry name" value="DUF630 DOMAIN-CONTAINING PROTEIN"/>
    <property type="match status" value="1"/>
</dbReference>
<name>A0A8T1PG84_CARIL</name>